<proteinExistence type="predicted"/>
<dbReference type="Proteomes" id="UP000243451">
    <property type="component" value="Unassembled WGS sequence"/>
</dbReference>
<feature type="transmembrane region" description="Helical" evidence="1">
    <location>
        <begin position="47"/>
        <end position="70"/>
    </location>
</feature>
<name>A0A2P4ER36_9GAMM</name>
<keyword evidence="1" id="KW-0812">Transmembrane</keyword>
<keyword evidence="1" id="KW-1133">Transmembrane helix</keyword>
<dbReference type="EMBL" id="PPSK01000024">
    <property type="protein sequence ID" value="POB01065.1"/>
    <property type="molecule type" value="Genomic_DNA"/>
</dbReference>
<accession>A0A2P4ER36</accession>
<feature type="transmembrane region" description="Helical" evidence="1">
    <location>
        <begin position="12"/>
        <end position="35"/>
    </location>
</feature>
<reference evidence="2 3" key="1">
    <citation type="submission" date="2018-01" db="EMBL/GenBank/DDBJ databases">
        <title>Draft genome of the type strain Pseudomonas oceani DSM 100277 isolated from the deep water in Okinawa trough, northwestern Pacific Ocean.</title>
        <authorList>
            <person name="Gomila M."/>
            <person name="Mulet M."/>
            <person name="Garcia-Valdes E."/>
            <person name="Lalucat J."/>
        </authorList>
    </citation>
    <scope>NUCLEOTIDE SEQUENCE [LARGE SCALE GENOMIC DNA]</scope>
    <source>
        <strain evidence="2 3">DSM 100277</strain>
    </source>
</reference>
<organism evidence="2 3">
    <name type="scientific">Halopseudomonas oceani</name>
    <dbReference type="NCBI Taxonomy" id="1708783"/>
    <lineage>
        <taxon>Bacteria</taxon>
        <taxon>Pseudomonadati</taxon>
        <taxon>Pseudomonadota</taxon>
        <taxon>Gammaproteobacteria</taxon>
        <taxon>Pseudomonadales</taxon>
        <taxon>Pseudomonadaceae</taxon>
        <taxon>Halopseudomonas</taxon>
    </lineage>
</organism>
<evidence type="ECO:0000256" key="1">
    <source>
        <dbReference type="SAM" id="Phobius"/>
    </source>
</evidence>
<keyword evidence="1" id="KW-0472">Membrane</keyword>
<sequence>MTEQQEKLGTFTYVVGVMSFIPLIGVLFGLVAIVWGLATKKTGGKMLALIGGGGIAFTVVLYSSLFYFSFVQRGGVYDDLRAKLSKSMITSLVQAIEFYKTQNGHYPDSLETLRESLPENSIVFVFDPTNIKMGGESRYYHYELKDPSHYYLLGVGPDEKPYTSDDVLPDIEVKPNSGIGLLIHEGSRNGL</sequence>
<dbReference type="InterPro" id="IPR045584">
    <property type="entry name" value="Pilin-like"/>
</dbReference>
<comment type="caution">
    <text evidence="2">The sequence shown here is derived from an EMBL/GenBank/DDBJ whole genome shotgun (WGS) entry which is preliminary data.</text>
</comment>
<evidence type="ECO:0000313" key="2">
    <source>
        <dbReference type="EMBL" id="POB01065.1"/>
    </source>
</evidence>
<dbReference type="SUPFAM" id="SSF54523">
    <property type="entry name" value="Pili subunits"/>
    <property type="match status" value="1"/>
</dbReference>
<protein>
    <submittedName>
        <fullName evidence="2">Type II secretion system protein G</fullName>
    </submittedName>
</protein>
<dbReference type="Gene3D" id="3.30.700.10">
    <property type="entry name" value="Glycoprotein, Type 4 Pilin"/>
    <property type="match status" value="1"/>
</dbReference>
<dbReference type="OrthoDB" id="7041927at2"/>
<keyword evidence="3" id="KW-1185">Reference proteome</keyword>
<gene>
    <name evidence="2" type="ORF">C1949_17225</name>
</gene>
<dbReference type="RefSeq" id="WP_104739660.1">
    <property type="nucleotide sequence ID" value="NZ_BMHR01000021.1"/>
</dbReference>
<dbReference type="AlphaFoldDB" id="A0A2P4ER36"/>
<evidence type="ECO:0000313" key="3">
    <source>
        <dbReference type="Proteomes" id="UP000243451"/>
    </source>
</evidence>